<dbReference type="EMBL" id="JAWDGP010001131">
    <property type="protein sequence ID" value="KAK3794225.1"/>
    <property type="molecule type" value="Genomic_DNA"/>
</dbReference>
<evidence type="ECO:0000313" key="2">
    <source>
        <dbReference type="EMBL" id="KAK3794225.1"/>
    </source>
</evidence>
<evidence type="ECO:0000313" key="3">
    <source>
        <dbReference type="Proteomes" id="UP001283361"/>
    </source>
</evidence>
<name>A0AAE1AUF4_9GAST</name>
<dbReference type="AlphaFoldDB" id="A0AAE1AUF4"/>
<gene>
    <name evidence="2" type="ORF">RRG08_039006</name>
</gene>
<evidence type="ECO:0000256" key="1">
    <source>
        <dbReference type="SAM" id="MobiDB-lite"/>
    </source>
</evidence>
<sequence length="25" mass="2889">GLEHQGQVEQNSYTGQDKKQQELPF</sequence>
<protein>
    <submittedName>
        <fullName evidence="2">Uncharacterized protein</fullName>
    </submittedName>
</protein>
<organism evidence="2 3">
    <name type="scientific">Elysia crispata</name>
    <name type="common">lettuce slug</name>
    <dbReference type="NCBI Taxonomy" id="231223"/>
    <lineage>
        <taxon>Eukaryota</taxon>
        <taxon>Metazoa</taxon>
        <taxon>Spiralia</taxon>
        <taxon>Lophotrochozoa</taxon>
        <taxon>Mollusca</taxon>
        <taxon>Gastropoda</taxon>
        <taxon>Heterobranchia</taxon>
        <taxon>Euthyneura</taxon>
        <taxon>Panpulmonata</taxon>
        <taxon>Sacoglossa</taxon>
        <taxon>Placobranchoidea</taxon>
        <taxon>Plakobranchidae</taxon>
        <taxon>Elysia</taxon>
    </lineage>
</organism>
<accession>A0AAE1AUF4</accession>
<feature type="region of interest" description="Disordered" evidence="1">
    <location>
        <begin position="1"/>
        <end position="25"/>
    </location>
</feature>
<reference evidence="2" key="1">
    <citation type="journal article" date="2023" name="G3 (Bethesda)">
        <title>A reference genome for the long-term kleptoplast-retaining sea slug Elysia crispata morphotype clarki.</title>
        <authorList>
            <person name="Eastman K.E."/>
            <person name="Pendleton A.L."/>
            <person name="Shaikh M.A."/>
            <person name="Suttiyut T."/>
            <person name="Ogas R."/>
            <person name="Tomko P."/>
            <person name="Gavelis G."/>
            <person name="Widhalm J.R."/>
            <person name="Wisecaver J.H."/>
        </authorList>
    </citation>
    <scope>NUCLEOTIDE SEQUENCE</scope>
    <source>
        <strain evidence="2">ECLA1</strain>
    </source>
</reference>
<keyword evidence="3" id="KW-1185">Reference proteome</keyword>
<feature type="compositionally biased region" description="Basic and acidic residues" evidence="1">
    <location>
        <begin position="16"/>
        <end position="25"/>
    </location>
</feature>
<feature type="non-terminal residue" evidence="2">
    <location>
        <position position="1"/>
    </location>
</feature>
<dbReference type="Proteomes" id="UP001283361">
    <property type="component" value="Unassembled WGS sequence"/>
</dbReference>
<comment type="caution">
    <text evidence="2">The sequence shown here is derived from an EMBL/GenBank/DDBJ whole genome shotgun (WGS) entry which is preliminary data.</text>
</comment>
<proteinExistence type="predicted"/>